<proteinExistence type="predicted"/>
<evidence type="ECO:0000313" key="2">
    <source>
        <dbReference type="EMBL" id="WVX78877.1"/>
    </source>
</evidence>
<dbReference type="Proteomes" id="UP001357223">
    <property type="component" value="Chromosome"/>
</dbReference>
<evidence type="ECO:0000313" key="3">
    <source>
        <dbReference type="Proteomes" id="UP001357223"/>
    </source>
</evidence>
<evidence type="ECO:0000256" key="1">
    <source>
        <dbReference type="SAM" id="Phobius"/>
    </source>
</evidence>
<protein>
    <submittedName>
        <fullName evidence="2">Metal-dependent hydrolase</fullName>
    </submittedName>
</protein>
<dbReference type="Pfam" id="PF04307">
    <property type="entry name" value="YdjM"/>
    <property type="match status" value="1"/>
</dbReference>
<reference evidence="2 3" key="1">
    <citation type="submission" date="2023-10" db="EMBL/GenBank/DDBJ databases">
        <title>Niallia locisalis sp.nov. isolated from a salt pond sample.</title>
        <authorList>
            <person name="Li X.-J."/>
            <person name="Dong L."/>
        </authorList>
    </citation>
    <scope>NUCLEOTIDE SEQUENCE [LARGE SCALE GENOMIC DNA]</scope>
    <source>
        <strain evidence="2 3">DSM 29761</strain>
    </source>
</reference>
<dbReference type="GO" id="GO:0016787">
    <property type="term" value="F:hydrolase activity"/>
    <property type="evidence" value="ECO:0007669"/>
    <property type="project" value="UniProtKB-KW"/>
</dbReference>
<sequence length="208" mass="22922">MKGTSHFVIGAASGLIVSNIVHTEMANTLLFVGLGAVAGLIPDIDIDGKLSNKITISHKIIRMAACFIGFLLIIYSFLEENETSKWVGIAFGFGIIILSSFIKQRHMLTITGSAVLIVGFSLAEIWLWLLGIYIIVASIIPHRSYTHSILGIIFFGVISYQFELSIGINGVFTCCMAGYISHLLADMKMLPFNKRGVKFFLPFSKHEF</sequence>
<dbReference type="RefSeq" id="WP_338447811.1">
    <property type="nucleotide sequence ID" value="NZ_CP137640.1"/>
</dbReference>
<feature type="transmembrane region" description="Helical" evidence="1">
    <location>
        <begin position="84"/>
        <end position="102"/>
    </location>
</feature>
<keyword evidence="1" id="KW-0472">Membrane</keyword>
<feature type="transmembrane region" description="Helical" evidence="1">
    <location>
        <begin position="114"/>
        <end position="140"/>
    </location>
</feature>
<feature type="transmembrane region" description="Helical" evidence="1">
    <location>
        <begin position="152"/>
        <end position="185"/>
    </location>
</feature>
<keyword evidence="2" id="KW-0378">Hydrolase</keyword>
<feature type="transmembrane region" description="Helical" evidence="1">
    <location>
        <begin position="20"/>
        <end position="40"/>
    </location>
</feature>
<dbReference type="InterPro" id="IPR007404">
    <property type="entry name" value="YdjM-like"/>
</dbReference>
<organism evidence="2 3">
    <name type="scientific">Niallia oryzisoli</name>
    <dbReference type="NCBI Taxonomy" id="1737571"/>
    <lineage>
        <taxon>Bacteria</taxon>
        <taxon>Bacillati</taxon>
        <taxon>Bacillota</taxon>
        <taxon>Bacilli</taxon>
        <taxon>Bacillales</taxon>
        <taxon>Bacillaceae</taxon>
        <taxon>Niallia</taxon>
    </lineage>
</organism>
<dbReference type="EMBL" id="CP137640">
    <property type="protein sequence ID" value="WVX78877.1"/>
    <property type="molecule type" value="Genomic_DNA"/>
</dbReference>
<keyword evidence="1" id="KW-0812">Transmembrane</keyword>
<name>A0ABZ2CA42_9BACI</name>
<gene>
    <name evidence="2" type="ORF">R4Z09_16325</name>
</gene>
<feature type="transmembrane region" description="Helical" evidence="1">
    <location>
        <begin position="60"/>
        <end position="78"/>
    </location>
</feature>
<accession>A0ABZ2CA42</accession>
<keyword evidence="1" id="KW-1133">Transmembrane helix</keyword>
<keyword evidence="3" id="KW-1185">Reference proteome</keyword>